<comment type="caution">
    <text evidence="2">The sequence shown here is derived from an EMBL/GenBank/DDBJ whole genome shotgun (WGS) entry which is preliminary data.</text>
</comment>
<dbReference type="Gene3D" id="3.40.50.720">
    <property type="entry name" value="NAD(P)-binding Rossmann-like Domain"/>
    <property type="match status" value="1"/>
</dbReference>
<keyword evidence="3" id="KW-1185">Reference proteome</keyword>
<gene>
    <name evidence="2" type="ORF">GCM10022277_33450</name>
</gene>
<dbReference type="PROSITE" id="PS51664">
    <property type="entry name" value="YCAO"/>
    <property type="match status" value="1"/>
</dbReference>
<evidence type="ECO:0000313" key="3">
    <source>
        <dbReference type="Proteomes" id="UP001501565"/>
    </source>
</evidence>
<protein>
    <submittedName>
        <fullName evidence="2">TOMM leader peptide-binding protein</fullName>
    </submittedName>
</protein>
<dbReference type="Gene3D" id="3.30.1330.230">
    <property type="match status" value="1"/>
</dbReference>
<proteinExistence type="predicted"/>
<dbReference type="PANTHER" id="PTHR37809:SF1">
    <property type="entry name" value="RIBOSOMAL PROTEIN S12 METHYLTHIOTRANSFERASE ACCESSORY FACTOR YCAO"/>
    <property type="match status" value="1"/>
</dbReference>
<dbReference type="PANTHER" id="PTHR37809">
    <property type="entry name" value="RIBOSOMAL PROTEIN S12 METHYLTHIOTRANSFERASE ACCESSORY FACTOR YCAO"/>
    <property type="match status" value="1"/>
</dbReference>
<evidence type="ECO:0000259" key="1">
    <source>
        <dbReference type="PROSITE" id="PS51664"/>
    </source>
</evidence>
<accession>A0ABP7N125</accession>
<dbReference type="Pfam" id="PF02624">
    <property type="entry name" value="YcaO"/>
    <property type="match status" value="1"/>
</dbReference>
<dbReference type="InterPro" id="IPR003776">
    <property type="entry name" value="YcaO-like_dom"/>
</dbReference>
<dbReference type="NCBIfam" id="TIGR00702">
    <property type="entry name" value="YcaO-type kinase domain"/>
    <property type="match status" value="1"/>
</dbReference>
<dbReference type="InterPro" id="IPR022291">
    <property type="entry name" value="Bacteriocin_synth_cyclodeHase"/>
</dbReference>
<dbReference type="EMBL" id="BAABBN010000012">
    <property type="protein sequence ID" value="GAA3934177.1"/>
    <property type="molecule type" value="Genomic_DNA"/>
</dbReference>
<feature type="domain" description="YcaO" evidence="1">
    <location>
        <begin position="392"/>
        <end position="743"/>
    </location>
</feature>
<dbReference type="Gene3D" id="3.30.40.250">
    <property type="match status" value="1"/>
</dbReference>
<evidence type="ECO:0000313" key="2">
    <source>
        <dbReference type="EMBL" id="GAA3934177.1"/>
    </source>
</evidence>
<name>A0ABP7N125_9GAMM</name>
<reference evidence="3" key="1">
    <citation type="journal article" date="2019" name="Int. J. Syst. Evol. Microbiol.">
        <title>The Global Catalogue of Microorganisms (GCM) 10K type strain sequencing project: providing services to taxonomists for standard genome sequencing and annotation.</title>
        <authorList>
            <consortium name="The Broad Institute Genomics Platform"/>
            <consortium name="The Broad Institute Genome Sequencing Center for Infectious Disease"/>
            <person name="Wu L."/>
            <person name="Ma J."/>
        </authorList>
    </citation>
    <scope>NUCLEOTIDE SEQUENCE [LARGE SCALE GENOMIC DNA]</scope>
    <source>
        <strain evidence="3">JCM 17551</strain>
    </source>
</reference>
<sequence length="743" mass="84610">MVPSNFMKILMNLFADYFEWNPKFFVERFSDEYLCLLSEQESHIVALDSESTLSALVEGNVCLSELSNVLASHQLLNHHQELARLFESGLIKKKGKDSDTFRYLHPDFSNQPVISSLNSGGVRVRLWCLTKVEGVDSLAESIFSGVTFDIQNIVIVDDYLDPRIGSIHKEMLGLKESWVVIKLTGEQAFLGPVFNASDGGCWQCLYHRLFLNNGLRWNRFSANDTSASSAFDHIRLGFIPVKDHFDLDASQKFALRTVLQSLLENKKKQLIVEINYETLNQTMHPIIKRPQCPSCGDKHLFKKQSLEPIKLTSTLKRFTKDGGVRTIDPEVTCQRLLEVISPFSGLLSHCSSVSKEGEYVNQIYRSGFFQNPTLNHYIGPISNATFLYTTMGKGISKQQSMASALSEGIERLASQYQGDEYVFSAVPPPNSSDYVLPQHLTPFTDQQYDSFDIQANPEHQLYASEKYLSDRPIHWTQVWSLTHYQPKFVPLSYCYANTPFDDQKFSRFYHNGGAAGNTLEEAILQGFFEIIERDAIAIWWYNQTPRRMIDFEGVSDELLKQLEHTIEAEWDYWTIDITTDFNIPVIAAISRNKTTGQFCFGFGCHIDAYIACQRALTELCQITEIRDRNTAPFDFDAIVDGAYLFPDSQPPCKLKDFETVKNADIKDDINHCLERARLLGLEVLVLNYSRPDMILNTAKVIIPGTCHIFPYFAVDRLYQVPVALGLLDNARHENNLNQQALLI</sequence>
<organism evidence="2 3">
    <name type="scientific">Litoribacillus peritrichatus</name>
    <dbReference type="NCBI Taxonomy" id="718191"/>
    <lineage>
        <taxon>Bacteria</taxon>
        <taxon>Pseudomonadati</taxon>
        <taxon>Pseudomonadota</taxon>
        <taxon>Gammaproteobacteria</taxon>
        <taxon>Oceanospirillales</taxon>
        <taxon>Oceanospirillaceae</taxon>
        <taxon>Litoribacillus</taxon>
    </lineage>
</organism>
<dbReference type="NCBIfam" id="TIGR03882">
    <property type="entry name" value="cyclo_dehyd_2"/>
    <property type="match status" value="1"/>
</dbReference>
<dbReference type="Gene3D" id="3.30.160.660">
    <property type="match status" value="1"/>
</dbReference>
<dbReference type="Proteomes" id="UP001501565">
    <property type="component" value="Unassembled WGS sequence"/>
</dbReference>